<evidence type="ECO:0000313" key="2">
    <source>
        <dbReference type="EMBL" id="QFY55017.1"/>
    </source>
</evidence>
<dbReference type="AlphaFoldDB" id="A0AA91U6A8"/>
<dbReference type="EMBL" id="NWMT01000013">
    <property type="protein sequence ID" value="PCD01438.1"/>
    <property type="molecule type" value="Genomic_DNA"/>
</dbReference>
<reference evidence="1 3" key="1">
    <citation type="submission" date="2017-09" db="EMBL/GenBank/DDBJ databases">
        <title>Bacterial and phytoplankton interrelationship in Kongsfjorden, an Arctic fjord.</title>
        <authorList>
            <person name="Sinha R."/>
            <person name="Krishnan K."/>
        </authorList>
    </citation>
    <scope>NUCLEOTIDE SEQUENCE [LARGE SCALE GENOMIC DNA]</scope>
    <source>
        <strain evidence="1 3">58</strain>
    </source>
</reference>
<protein>
    <recommendedName>
        <fullName evidence="5">Antitoxin Xre/MbcA/ParS-like toxin-binding domain-containing protein</fullName>
    </recommendedName>
</protein>
<accession>A0AA91U6A8</accession>
<dbReference type="Proteomes" id="UP000344571">
    <property type="component" value="Chromosome"/>
</dbReference>
<reference evidence="2 4" key="2">
    <citation type="submission" date="2018-10" db="EMBL/GenBank/DDBJ databases">
        <title>Complete genome sequence of Pseudomonas pelagia strain Kongs-67.</title>
        <authorList>
            <person name="Sinha R.K."/>
            <person name="Krishnan K."/>
        </authorList>
    </citation>
    <scope>NUCLEOTIDE SEQUENCE [LARGE SCALE GENOMIC DNA]</scope>
    <source>
        <strain evidence="2 4">Kongs-67</strain>
    </source>
</reference>
<gene>
    <name evidence="1" type="ORF">CO192_00300</name>
    <name evidence="2" type="ORF">EAO82_00700</name>
</gene>
<name>A0AA91U6A8_9GAMM</name>
<evidence type="ECO:0000313" key="4">
    <source>
        <dbReference type="Proteomes" id="UP000344571"/>
    </source>
</evidence>
<dbReference type="RefSeq" id="WP_096344645.1">
    <property type="nucleotide sequence ID" value="NZ_CP033116.1"/>
</dbReference>
<evidence type="ECO:0000313" key="3">
    <source>
        <dbReference type="Proteomes" id="UP000243750"/>
    </source>
</evidence>
<organism evidence="1 3">
    <name type="scientific">Halopseudomonas pelagia</name>
    <dbReference type="NCBI Taxonomy" id="553151"/>
    <lineage>
        <taxon>Bacteria</taxon>
        <taxon>Pseudomonadati</taxon>
        <taxon>Pseudomonadota</taxon>
        <taxon>Gammaproteobacteria</taxon>
        <taxon>Pseudomonadales</taxon>
        <taxon>Pseudomonadaceae</taxon>
        <taxon>Halopseudomonas</taxon>
    </lineage>
</organism>
<evidence type="ECO:0008006" key="5">
    <source>
        <dbReference type="Google" id="ProtNLM"/>
    </source>
</evidence>
<dbReference type="EMBL" id="CP033116">
    <property type="protein sequence ID" value="QFY55017.1"/>
    <property type="molecule type" value="Genomic_DNA"/>
</dbReference>
<evidence type="ECO:0000313" key="1">
    <source>
        <dbReference type="EMBL" id="PCD01438.1"/>
    </source>
</evidence>
<proteinExistence type="predicted"/>
<keyword evidence="4" id="KW-1185">Reference proteome</keyword>
<dbReference type="Proteomes" id="UP000243750">
    <property type="component" value="Unassembled WGS sequence"/>
</dbReference>
<sequence length="103" mass="11459">MNIRDGLPASRLAEFESTVSRVPAMLNILELRSSGARPAYRQATETLALTLLTFGTPDEARHYLHKRTSRLAGTTPLACIKDSDASCEMVIEDLFRIIEGYVF</sequence>